<gene>
    <name evidence="1" type="ORF">CDAR_572111</name>
</gene>
<dbReference type="EMBL" id="BPLQ01005801">
    <property type="protein sequence ID" value="GIY17332.1"/>
    <property type="molecule type" value="Genomic_DNA"/>
</dbReference>
<keyword evidence="2" id="KW-1185">Reference proteome</keyword>
<organism evidence="1 2">
    <name type="scientific">Caerostris darwini</name>
    <dbReference type="NCBI Taxonomy" id="1538125"/>
    <lineage>
        <taxon>Eukaryota</taxon>
        <taxon>Metazoa</taxon>
        <taxon>Ecdysozoa</taxon>
        <taxon>Arthropoda</taxon>
        <taxon>Chelicerata</taxon>
        <taxon>Arachnida</taxon>
        <taxon>Araneae</taxon>
        <taxon>Araneomorphae</taxon>
        <taxon>Entelegynae</taxon>
        <taxon>Araneoidea</taxon>
        <taxon>Araneidae</taxon>
        <taxon>Caerostris</taxon>
    </lineage>
</organism>
<reference evidence="1 2" key="1">
    <citation type="submission" date="2021-06" db="EMBL/GenBank/DDBJ databases">
        <title>Caerostris darwini draft genome.</title>
        <authorList>
            <person name="Kono N."/>
            <person name="Arakawa K."/>
        </authorList>
    </citation>
    <scope>NUCLEOTIDE SEQUENCE [LARGE SCALE GENOMIC DNA]</scope>
</reference>
<name>A0AAV4R7I6_9ARAC</name>
<proteinExistence type="predicted"/>
<comment type="caution">
    <text evidence="1">The sequence shown here is derived from an EMBL/GenBank/DDBJ whole genome shotgun (WGS) entry which is preliminary data.</text>
</comment>
<evidence type="ECO:0000313" key="2">
    <source>
        <dbReference type="Proteomes" id="UP001054837"/>
    </source>
</evidence>
<evidence type="ECO:0000313" key="1">
    <source>
        <dbReference type="EMBL" id="GIY17332.1"/>
    </source>
</evidence>
<dbReference type="Proteomes" id="UP001054837">
    <property type="component" value="Unassembled WGS sequence"/>
</dbReference>
<dbReference type="AlphaFoldDB" id="A0AAV4R7I6"/>
<protein>
    <submittedName>
        <fullName evidence="1">Uncharacterized protein</fullName>
    </submittedName>
</protein>
<accession>A0AAV4R7I6</accession>
<sequence length="157" mass="17811">MENPPGIHGWIHVKSPPNDSSVVLWQVKHIPAATDPEADAVILTVAAEAVTCTASDEGEEKKHRAWRLRYKIDNRRLAATTGVIDAYSRLCARMCTLFPNRCFPTEIREKKEKKHRAWRLRYKIDNRRLAAATSVIDAYSRLCAKNVHAISQSLFSD</sequence>